<feature type="binding site" evidence="5">
    <location>
        <position position="149"/>
    </location>
    <ligand>
        <name>Zn(2+)</name>
        <dbReference type="ChEBI" id="CHEBI:29105"/>
        <note>structural</note>
    </ligand>
</feature>
<dbReference type="HAMAP" id="MF_00235">
    <property type="entry name" value="Adenylate_kinase_Adk"/>
    <property type="match status" value="1"/>
</dbReference>
<comment type="function">
    <text evidence="5">Catalyzes the reversible transfer of the terminal phosphate group between ATP and AMP. Plays an important role in cellular energy homeostasis and in adenine nucleotide metabolism.</text>
</comment>
<dbReference type="InterPro" id="IPR027417">
    <property type="entry name" value="P-loop_NTPase"/>
</dbReference>
<sequence length="216" mass="24578">MMVFLFGPPGAGKGTQADLLAQRYNFKKFVMGDILREEVALGSPLGKKVEEYLKNGMLAPDEIIFEVVEDFIMENLNEYILFDGFPRNLNQAVELEKLLARHNKKITLAIELQLSPDEVIKRILARLYCPKCGAVYNEISNPPKVKDTCDVCGGHLEKRKDDNPETIRNRLKVYEEMTRPLTEYYKSLGVYVPVDASGSKEEVCNRIAKILDGYIR</sequence>
<keyword evidence="5" id="KW-0479">Metal-binding</keyword>
<comment type="subunit">
    <text evidence="5 7">Monomer.</text>
</comment>
<dbReference type="InterPro" id="IPR033690">
    <property type="entry name" value="Adenylat_kinase_CS"/>
</dbReference>
<feature type="binding site" evidence="5">
    <location>
        <position position="126"/>
    </location>
    <ligand>
        <name>ATP</name>
        <dbReference type="ChEBI" id="CHEBI:30616"/>
    </ligand>
</feature>
<dbReference type="Pfam" id="PF00406">
    <property type="entry name" value="ADK"/>
    <property type="match status" value="1"/>
</dbReference>
<name>A0A7V3VUS0_UNCW3</name>
<feature type="binding site" evidence="5">
    <location>
        <position position="91"/>
    </location>
    <ligand>
        <name>AMP</name>
        <dbReference type="ChEBI" id="CHEBI:456215"/>
    </ligand>
</feature>
<keyword evidence="5" id="KW-0862">Zinc</keyword>
<keyword evidence="1 5" id="KW-0808">Transferase</keyword>
<feature type="binding site" evidence="5">
    <location>
        <begin position="135"/>
        <end position="136"/>
    </location>
    <ligand>
        <name>ATP</name>
        <dbReference type="ChEBI" id="CHEBI:30616"/>
    </ligand>
</feature>
<dbReference type="SUPFAM" id="SSF57774">
    <property type="entry name" value="Microbial and mitochondrial ADK, insert 'zinc finger' domain"/>
    <property type="match status" value="1"/>
</dbReference>
<gene>
    <name evidence="5" type="primary">adk</name>
    <name evidence="9" type="ORF">ENX68_07830</name>
</gene>
<dbReference type="PROSITE" id="PS00113">
    <property type="entry name" value="ADENYLATE_KINASE"/>
    <property type="match status" value="1"/>
</dbReference>
<dbReference type="InterPro" id="IPR000850">
    <property type="entry name" value="Adenylat/UMP-CMP_kin"/>
</dbReference>
<feature type="region of interest" description="LID" evidence="5">
    <location>
        <begin position="125"/>
        <end position="162"/>
    </location>
</feature>
<feature type="domain" description="Adenylate kinase active site lid" evidence="8">
    <location>
        <begin position="126"/>
        <end position="161"/>
    </location>
</feature>
<feature type="binding site" evidence="5">
    <location>
        <position position="129"/>
    </location>
    <ligand>
        <name>Zn(2+)</name>
        <dbReference type="ChEBI" id="CHEBI:29105"/>
        <note>structural</note>
    </ligand>
</feature>
<evidence type="ECO:0000313" key="9">
    <source>
        <dbReference type="EMBL" id="HGE78882.1"/>
    </source>
</evidence>
<dbReference type="GO" id="GO:0004017">
    <property type="term" value="F:AMP kinase activity"/>
    <property type="evidence" value="ECO:0007669"/>
    <property type="project" value="UniProtKB-UniRule"/>
</dbReference>
<comment type="pathway">
    <text evidence="5">Purine metabolism; AMP biosynthesis via salvage pathway; AMP from ADP: step 1/1.</text>
</comment>
<dbReference type="AlphaFoldDB" id="A0A7V3VUS0"/>
<dbReference type="SUPFAM" id="SSF52540">
    <property type="entry name" value="P-loop containing nucleoside triphosphate hydrolases"/>
    <property type="match status" value="1"/>
</dbReference>
<dbReference type="CDD" id="cd01428">
    <property type="entry name" value="ADK"/>
    <property type="match status" value="1"/>
</dbReference>
<reference evidence="9" key="1">
    <citation type="journal article" date="2020" name="mSystems">
        <title>Genome- and Community-Level Interaction Insights into Carbon Utilization and Element Cycling Functions of Hydrothermarchaeota in Hydrothermal Sediment.</title>
        <authorList>
            <person name="Zhou Z."/>
            <person name="Liu Y."/>
            <person name="Xu W."/>
            <person name="Pan J."/>
            <person name="Luo Z.H."/>
            <person name="Li M."/>
        </authorList>
    </citation>
    <scope>NUCLEOTIDE SEQUENCE [LARGE SCALE GENOMIC DNA]</scope>
    <source>
        <strain evidence="9">SpSt-961</strain>
    </source>
</reference>
<feature type="binding site" evidence="5">
    <location>
        <position position="198"/>
    </location>
    <ligand>
        <name>ATP</name>
        <dbReference type="ChEBI" id="CHEBI:30616"/>
    </ligand>
</feature>
<feature type="binding site" evidence="5">
    <location>
        <begin position="10"/>
        <end position="15"/>
    </location>
    <ligand>
        <name>ATP</name>
        <dbReference type="ChEBI" id="CHEBI:30616"/>
    </ligand>
</feature>
<feature type="binding site" evidence="5">
    <location>
        <position position="170"/>
    </location>
    <ligand>
        <name>AMP</name>
        <dbReference type="ChEBI" id="CHEBI:456215"/>
    </ligand>
</feature>
<dbReference type="EMBL" id="DTOZ01000188">
    <property type="protein sequence ID" value="HGE78882.1"/>
    <property type="molecule type" value="Genomic_DNA"/>
</dbReference>
<dbReference type="EC" id="2.7.4.3" evidence="5 7"/>
<evidence type="ECO:0000256" key="3">
    <source>
        <dbReference type="ARBA" id="ARBA00022741"/>
    </source>
</evidence>
<feature type="binding site" evidence="5">
    <location>
        <position position="36"/>
    </location>
    <ligand>
        <name>AMP</name>
        <dbReference type="ChEBI" id="CHEBI:456215"/>
    </ligand>
</feature>
<dbReference type="PANTHER" id="PTHR23359">
    <property type="entry name" value="NUCLEOTIDE KINASE"/>
    <property type="match status" value="1"/>
</dbReference>
<keyword evidence="3 5" id="KW-0547">Nucleotide-binding</keyword>
<dbReference type="GO" id="GO:0008270">
    <property type="term" value="F:zinc ion binding"/>
    <property type="evidence" value="ECO:0007669"/>
    <property type="project" value="UniProtKB-UniRule"/>
</dbReference>
<keyword evidence="4 5" id="KW-0418">Kinase</keyword>
<feature type="binding site" evidence="5">
    <location>
        <position position="132"/>
    </location>
    <ligand>
        <name>Zn(2+)</name>
        <dbReference type="ChEBI" id="CHEBI:29105"/>
        <note>structural</note>
    </ligand>
</feature>
<feature type="binding site" evidence="5">
    <location>
        <position position="152"/>
    </location>
    <ligand>
        <name>Zn(2+)</name>
        <dbReference type="ChEBI" id="CHEBI:29105"/>
        <note>structural</note>
    </ligand>
</feature>
<evidence type="ECO:0000259" key="8">
    <source>
        <dbReference type="Pfam" id="PF05191"/>
    </source>
</evidence>
<comment type="subcellular location">
    <subcellularLocation>
        <location evidence="5 7">Cytoplasm</location>
    </subcellularLocation>
</comment>
<dbReference type="Pfam" id="PF05191">
    <property type="entry name" value="ADK_lid"/>
    <property type="match status" value="1"/>
</dbReference>
<evidence type="ECO:0000256" key="6">
    <source>
        <dbReference type="RuleBase" id="RU003330"/>
    </source>
</evidence>
<dbReference type="InterPro" id="IPR006259">
    <property type="entry name" value="Adenyl_kin_sub"/>
</dbReference>
<keyword evidence="2 5" id="KW-0545">Nucleotide biosynthesis</keyword>
<comment type="caution">
    <text evidence="5">Lacks conserved residue(s) required for the propagation of feature annotation.</text>
</comment>
<comment type="similarity">
    <text evidence="5 6">Belongs to the adenylate kinase family.</text>
</comment>
<accession>A0A7V3VUS0</accession>
<dbReference type="InterPro" id="IPR007862">
    <property type="entry name" value="Adenylate_kinase_lid-dom"/>
</dbReference>
<keyword evidence="5" id="KW-0963">Cytoplasm</keyword>
<evidence type="ECO:0000256" key="1">
    <source>
        <dbReference type="ARBA" id="ARBA00022679"/>
    </source>
</evidence>
<dbReference type="GO" id="GO:0005524">
    <property type="term" value="F:ATP binding"/>
    <property type="evidence" value="ECO:0007669"/>
    <property type="project" value="UniProtKB-UniRule"/>
</dbReference>
<dbReference type="NCBIfam" id="NF011100">
    <property type="entry name" value="PRK14527.1"/>
    <property type="match status" value="1"/>
</dbReference>
<dbReference type="InterPro" id="IPR036193">
    <property type="entry name" value="ADK_active_lid_dom_sf"/>
</dbReference>
<comment type="caution">
    <text evidence="9">The sequence shown here is derived from an EMBL/GenBank/DDBJ whole genome shotgun (WGS) entry which is preliminary data.</text>
</comment>
<evidence type="ECO:0000256" key="5">
    <source>
        <dbReference type="HAMAP-Rule" id="MF_00235"/>
    </source>
</evidence>
<keyword evidence="5 7" id="KW-0067">ATP-binding</keyword>
<protein>
    <recommendedName>
        <fullName evidence="5 7">Adenylate kinase</fullName>
        <shortName evidence="5">AK</shortName>
        <ecNumber evidence="5 7">2.7.4.3</ecNumber>
    </recommendedName>
    <alternativeName>
        <fullName evidence="5">ATP-AMP transphosphorylase</fullName>
    </alternativeName>
    <alternativeName>
        <fullName evidence="5">ATP:AMP phosphotransferase</fullName>
    </alternativeName>
    <alternativeName>
        <fullName evidence="5">Adenylate monophosphate kinase</fullName>
    </alternativeName>
</protein>
<evidence type="ECO:0000256" key="7">
    <source>
        <dbReference type="RuleBase" id="RU003331"/>
    </source>
</evidence>
<evidence type="ECO:0000256" key="4">
    <source>
        <dbReference type="ARBA" id="ARBA00022777"/>
    </source>
</evidence>
<organism evidence="9">
    <name type="scientific">candidate division WOR-3 bacterium</name>
    <dbReference type="NCBI Taxonomy" id="2052148"/>
    <lineage>
        <taxon>Bacteria</taxon>
        <taxon>Bacteria division WOR-3</taxon>
    </lineage>
</organism>
<dbReference type="Gene3D" id="3.40.50.300">
    <property type="entry name" value="P-loop containing nucleotide triphosphate hydrolases"/>
    <property type="match status" value="1"/>
</dbReference>
<feature type="binding site" evidence="5">
    <location>
        <position position="159"/>
    </location>
    <ligand>
        <name>AMP</name>
        <dbReference type="ChEBI" id="CHEBI:456215"/>
    </ligand>
</feature>
<feature type="binding site" evidence="5">
    <location>
        <begin position="84"/>
        <end position="87"/>
    </location>
    <ligand>
        <name>AMP</name>
        <dbReference type="ChEBI" id="CHEBI:456215"/>
    </ligand>
</feature>
<comment type="catalytic activity">
    <reaction evidence="5 7">
        <text>AMP + ATP = 2 ADP</text>
        <dbReference type="Rhea" id="RHEA:12973"/>
        <dbReference type="ChEBI" id="CHEBI:30616"/>
        <dbReference type="ChEBI" id="CHEBI:456215"/>
        <dbReference type="ChEBI" id="CHEBI:456216"/>
        <dbReference type="EC" id="2.7.4.3"/>
    </reaction>
</comment>
<comment type="domain">
    <text evidence="5">Consists of three domains, a large central CORE domain and two small peripheral domains, NMPbind and LID, which undergo movements during catalysis. The LID domain closes over the site of phosphoryl transfer upon ATP binding. Assembling and dissambling the active center during each catalytic cycle provides an effective means to prevent ATP hydrolysis. Some bacteria have evolved a zinc-coordinating structure that stabilizes the LID domain.</text>
</comment>
<evidence type="ECO:0000256" key="2">
    <source>
        <dbReference type="ARBA" id="ARBA00022727"/>
    </source>
</evidence>
<dbReference type="GO" id="GO:0005737">
    <property type="term" value="C:cytoplasm"/>
    <property type="evidence" value="ECO:0007669"/>
    <property type="project" value="UniProtKB-SubCell"/>
</dbReference>
<dbReference type="PRINTS" id="PR00094">
    <property type="entry name" value="ADENYLTKNASE"/>
</dbReference>
<proteinExistence type="inferred from homology"/>
<dbReference type="GO" id="GO:0044209">
    <property type="term" value="P:AMP salvage"/>
    <property type="evidence" value="ECO:0007669"/>
    <property type="project" value="UniProtKB-UniRule"/>
</dbReference>
<dbReference type="UniPathway" id="UPA00588">
    <property type="reaction ID" value="UER00649"/>
</dbReference>
<dbReference type="NCBIfam" id="TIGR01351">
    <property type="entry name" value="adk"/>
    <property type="match status" value="1"/>
</dbReference>
<feature type="region of interest" description="NMP" evidence="5">
    <location>
        <begin position="30"/>
        <end position="59"/>
    </location>
</feature>